<keyword evidence="2" id="KW-0732">Signal</keyword>
<accession>A0AAD5SDQ8</accession>
<dbReference type="AlphaFoldDB" id="A0AAD5SDQ8"/>
<comment type="similarity">
    <text evidence="1">Belongs to the peptidase S12 family.</text>
</comment>
<name>A0AAD5SDQ8_9FUNG</name>
<comment type="caution">
    <text evidence="4">The sequence shown here is derived from an EMBL/GenBank/DDBJ whole genome shotgun (WGS) entry which is preliminary data.</text>
</comment>
<feature type="signal peptide" evidence="2">
    <location>
        <begin position="1"/>
        <end position="18"/>
    </location>
</feature>
<evidence type="ECO:0000259" key="3">
    <source>
        <dbReference type="Pfam" id="PF00144"/>
    </source>
</evidence>
<dbReference type="InterPro" id="IPR012338">
    <property type="entry name" value="Beta-lactam/transpept-like"/>
</dbReference>
<dbReference type="Gene3D" id="3.40.710.10">
    <property type="entry name" value="DD-peptidase/beta-lactamase superfamily"/>
    <property type="match status" value="1"/>
</dbReference>
<reference evidence="4" key="1">
    <citation type="submission" date="2020-05" db="EMBL/GenBank/DDBJ databases">
        <title>Phylogenomic resolution of chytrid fungi.</title>
        <authorList>
            <person name="Stajich J.E."/>
            <person name="Amses K."/>
            <person name="Simmons R."/>
            <person name="Seto K."/>
            <person name="Myers J."/>
            <person name="Bonds A."/>
            <person name="Quandt C.A."/>
            <person name="Barry K."/>
            <person name="Liu P."/>
            <person name="Grigoriev I."/>
            <person name="Longcore J.E."/>
            <person name="James T.Y."/>
        </authorList>
    </citation>
    <scope>NUCLEOTIDE SEQUENCE</scope>
    <source>
        <strain evidence="4">JEL0318</strain>
    </source>
</reference>
<keyword evidence="5" id="KW-1185">Reference proteome</keyword>
<dbReference type="InterPro" id="IPR050491">
    <property type="entry name" value="AmpC-like"/>
</dbReference>
<dbReference type="PANTHER" id="PTHR46825">
    <property type="entry name" value="D-ALANYL-D-ALANINE-CARBOXYPEPTIDASE/ENDOPEPTIDASE AMPH"/>
    <property type="match status" value="1"/>
</dbReference>
<dbReference type="PANTHER" id="PTHR46825:SF15">
    <property type="entry name" value="BETA-LACTAMASE-RELATED DOMAIN-CONTAINING PROTEIN"/>
    <property type="match status" value="1"/>
</dbReference>
<gene>
    <name evidence="4" type="ORF">HK097_006973</name>
</gene>
<feature type="chain" id="PRO_5042101636" description="Beta-lactamase-related domain-containing protein" evidence="2">
    <location>
        <begin position="19"/>
        <end position="539"/>
    </location>
</feature>
<dbReference type="InterPro" id="IPR001466">
    <property type="entry name" value="Beta-lactam-related"/>
</dbReference>
<dbReference type="Proteomes" id="UP001212841">
    <property type="component" value="Unassembled WGS sequence"/>
</dbReference>
<evidence type="ECO:0000256" key="2">
    <source>
        <dbReference type="SAM" id="SignalP"/>
    </source>
</evidence>
<organism evidence="4 5">
    <name type="scientific">Rhizophlyctis rosea</name>
    <dbReference type="NCBI Taxonomy" id="64517"/>
    <lineage>
        <taxon>Eukaryota</taxon>
        <taxon>Fungi</taxon>
        <taxon>Fungi incertae sedis</taxon>
        <taxon>Chytridiomycota</taxon>
        <taxon>Chytridiomycota incertae sedis</taxon>
        <taxon>Chytridiomycetes</taxon>
        <taxon>Rhizophlyctidales</taxon>
        <taxon>Rhizophlyctidaceae</taxon>
        <taxon>Rhizophlyctis</taxon>
    </lineage>
</organism>
<dbReference type="EMBL" id="JADGJD010000333">
    <property type="protein sequence ID" value="KAJ3052024.1"/>
    <property type="molecule type" value="Genomic_DNA"/>
</dbReference>
<sequence>MRLLPATLILTSLTATLASPAYTRPSGTDRNLQADLRSTIERVRKEWDVPGLSVTVLRGDKILFQEGFGVKNDKGEKVTPKTNFMIGSLSKAFTALGVANVISNDLTTWTTPISQISPFGFQDPIANQYANFIDLLSHRTGLPRHDAYSIFRESTQDSLKYIKNLEPNAQFREKFQYNNWMVTLGGTIAGNLSESKDWYKHTQNTVLNPLGMTSTFLSVKDYNATKDHSLSFITINGTRQVSPRAWLMYYAADNVTPAGGVSSNQIDLTKWAKFWLRGIAESRNVPTWNTTGLDQWVKITKGGKNVVKVKDLQTVVQPHTSWGTQPDFPEEGVTSAGIGWFLNSYRGKNFIQHGGDIADFTAHLTLVPDDNLAIIVLSNSGNLTPFFIDKYVIDRLFKFDPINWSVRYKKWEADRALASPGLPTPSAFTPPTLPLQSYLGTYNNPAYGNVTITTLATTNPNTSTTPVPLFEIQLGVSPAIKPYLKKPLLQFAGDTLLLPLEPLTSNTVVAFVKRGDGVAAVSVILEPALPKGIVFVRVA</sequence>
<proteinExistence type="inferred from homology"/>
<feature type="domain" description="Beta-lactamase-related" evidence="3">
    <location>
        <begin position="40"/>
        <end position="386"/>
    </location>
</feature>
<evidence type="ECO:0000313" key="4">
    <source>
        <dbReference type="EMBL" id="KAJ3052024.1"/>
    </source>
</evidence>
<dbReference type="Pfam" id="PF00144">
    <property type="entry name" value="Beta-lactamase"/>
    <property type="match status" value="1"/>
</dbReference>
<evidence type="ECO:0000256" key="1">
    <source>
        <dbReference type="ARBA" id="ARBA00038215"/>
    </source>
</evidence>
<protein>
    <recommendedName>
        <fullName evidence="3">Beta-lactamase-related domain-containing protein</fullName>
    </recommendedName>
</protein>
<evidence type="ECO:0000313" key="5">
    <source>
        <dbReference type="Proteomes" id="UP001212841"/>
    </source>
</evidence>
<dbReference type="SUPFAM" id="SSF56601">
    <property type="entry name" value="beta-lactamase/transpeptidase-like"/>
    <property type="match status" value="1"/>
</dbReference>
<dbReference type="Gene3D" id="2.40.128.600">
    <property type="match status" value="1"/>
</dbReference>